<dbReference type="PROSITE" id="PS51257">
    <property type="entry name" value="PROKAR_LIPOPROTEIN"/>
    <property type="match status" value="1"/>
</dbReference>
<feature type="compositionally biased region" description="Basic and acidic residues" evidence="1">
    <location>
        <begin position="52"/>
        <end position="61"/>
    </location>
</feature>
<sequence length="61" mass="6634">MSEGRRTRSLDRLPSNTSGSCYWKCGQLSHISGACSQHKDHVQERNGGGRGARAEHQPASP</sequence>
<protein>
    <submittedName>
        <fullName evidence="2">Uncharacterized protein</fullName>
    </submittedName>
</protein>
<evidence type="ECO:0000313" key="3">
    <source>
        <dbReference type="Proteomes" id="UP000324222"/>
    </source>
</evidence>
<name>A0A5B7IUL2_PORTR</name>
<feature type="region of interest" description="Disordered" evidence="1">
    <location>
        <begin position="36"/>
        <end position="61"/>
    </location>
</feature>
<dbReference type="EMBL" id="VSRR010063823">
    <property type="protein sequence ID" value="MPC83894.1"/>
    <property type="molecule type" value="Genomic_DNA"/>
</dbReference>
<organism evidence="2 3">
    <name type="scientific">Portunus trituberculatus</name>
    <name type="common">Swimming crab</name>
    <name type="synonym">Neptunus trituberculatus</name>
    <dbReference type="NCBI Taxonomy" id="210409"/>
    <lineage>
        <taxon>Eukaryota</taxon>
        <taxon>Metazoa</taxon>
        <taxon>Ecdysozoa</taxon>
        <taxon>Arthropoda</taxon>
        <taxon>Crustacea</taxon>
        <taxon>Multicrustacea</taxon>
        <taxon>Malacostraca</taxon>
        <taxon>Eumalacostraca</taxon>
        <taxon>Eucarida</taxon>
        <taxon>Decapoda</taxon>
        <taxon>Pleocyemata</taxon>
        <taxon>Brachyura</taxon>
        <taxon>Eubrachyura</taxon>
        <taxon>Portunoidea</taxon>
        <taxon>Portunidae</taxon>
        <taxon>Portuninae</taxon>
        <taxon>Portunus</taxon>
    </lineage>
</organism>
<accession>A0A5B7IUL2</accession>
<dbReference type="AlphaFoldDB" id="A0A5B7IUL2"/>
<dbReference type="Proteomes" id="UP000324222">
    <property type="component" value="Unassembled WGS sequence"/>
</dbReference>
<reference evidence="2 3" key="1">
    <citation type="submission" date="2019-05" db="EMBL/GenBank/DDBJ databases">
        <title>Another draft genome of Portunus trituberculatus and its Hox gene families provides insights of decapod evolution.</title>
        <authorList>
            <person name="Jeong J.-H."/>
            <person name="Song I."/>
            <person name="Kim S."/>
            <person name="Choi T."/>
            <person name="Kim D."/>
            <person name="Ryu S."/>
            <person name="Kim W."/>
        </authorList>
    </citation>
    <scope>NUCLEOTIDE SEQUENCE [LARGE SCALE GENOMIC DNA]</scope>
    <source>
        <tissue evidence="2">Muscle</tissue>
    </source>
</reference>
<comment type="caution">
    <text evidence="2">The sequence shown here is derived from an EMBL/GenBank/DDBJ whole genome shotgun (WGS) entry which is preliminary data.</text>
</comment>
<keyword evidence="3" id="KW-1185">Reference proteome</keyword>
<gene>
    <name evidence="2" type="ORF">E2C01_078615</name>
</gene>
<evidence type="ECO:0000256" key="1">
    <source>
        <dbReference type="SAM" id="MobiDB-lite"/>
    </source>
</evidence>
<proteinExistence type="predicted"/>
<evidence type="ECO:0000313" key="2">
    <source>
        <dbReference type="EMBL" id="MPC83894.1"/>
    </source>
</evidence>